<feature type="compositionally biased region" description="Polar residues" evidence="1">
    <location>
        <begin position="94"/>
        <end position="114"/>
    </location>
</feature>
<proteinExistence type="predicted"/>
<evidence type="ECO:0000256" key="1">
    <source>
        <dbReference type="SAM" id="MobiDB-lite"/>
    </source>
</evidence>
<feature type="compositionally biased region" description="Polar residues" evidence="1">
    <location>
        <begin position="17"/>
        <end position="27"/>
    </location>
</feature>
<comment type="caution">
    <text evidence="2">The sequence shown here is derived from an EMBL/GenBank/DDBJ whole genome shotgun (WGS) entry which is preliminary data.</text>
</comment>
<organism evidence="2 3">
    <name type="scientific">Austropuccinia psidii MF-1</name>
    <dbReference type="NCBI Taxonomy" id="1389203"/>
    <lineage>
        <taxon>Eukaryota</taxon>
        <taxon>Fungi</taxon>
        <taxon>Dikarya</taxon>
        <taxon>Basidiomycota</taxon>
        <taxon>Pucciniomycotina</taxon>
        <taxon>Pucciniomycetes</taxon>
        <taxon>Pucciniales</taxon>
        <taxon>Sphaerophragmiaceae</taxon>
        <taxon>Austropuccinia</taxon>
    </lineage>
</organism>
<protein>
    <submittedName>
        <fullName evidence="2">Uncharacterized protein</fullName>
    </submittedName>
</protein>
<reference evidence="2" key="1">
    <citation type="submission" date="2021-03" db="EMBL/GenBank/DDBJ databases">
        <title>Draft genome sequence of rust myrtle Austropuccinia psidii MF-1, a brazilian biotype.</title>
        <authorList>
            <person name="Quecine M.C."/>
            <person name="Pachon D.M.R."/>
            <person name="Bonatelli M.L."/>
            <person name="Correr F.H."/>
            <person name="Franceschini L.M."/>
            <person name="Leite T.F."/>
            <person name="Margarido G.R.A."/>
            <person name="Almeida C.A."/>
            <person name="Ferrarezi J.A."/>
            <person name="Labate C.A."/>
        </authorList>
    </citation>
    <scope>NUCLEOTIDE SEQUENCE</scope>
    <source>
        <strain evidence="2">MF-1</strain>
    </source>
</reference>
<feature type="region of interest" description="Disordered" evidence="1">
    <location>
        <begin position="1"/>
        <end position="34"/>
    </location>
</feature>
<accession>A0A9Q3I5T9</accession>
<evidence type="ECO:0000313" key="2">
    <source>
        <dbReference type="EMBL" id="MBW0527004.1"/>
    </source>
</evidence>
<dbReference type="Proteomes" id="UP000765509">
    <property type="component" value="Unassembled WGS sequence"/>
</dbReference>
<gene>
    <name evidence="2" type="ORF">O181_066719</name>
</gene>
<feature type="region of interest" description="Disordered" evidence="1">
    <location>
        <begin position="92"/>
        <end position="114"/>
    </location>
</feature>
<dbReference type="EMBL" id="AVOT02033150">
    <property type="protein sequence ID" value="MBW0527004.1"/>
    <property type="molecule type" value="Genomic_DNA"/>
</dbReference>
<evidence type="ECO:0000313" key="3">
    <source>
        <dbReference type="Proteomes" id="UP000765509"/>
    </source>
</evidence>
<name>A0A9Q3I5T9_9BASI</name>
<sequence>MPSETEVNKGKGKGTVKASSLPISGHQSPLRGVENHKTLSLYKDRQGLFRTRIPGTGHPGHSGGWQYTEGKHTHSAIHLPIQQKPQVRVLEGYGSTSSAPPTPQRSIQMENGKQEVQPSITLGRTWSKFPEYMSQGDTLQRSYGNSQMMEFQQAVQTPGGEGNQNKGKSSHYPSYRRKS</sequence>
<dbReference type="AlphaFoldDB" id="A0A9Q3I5T9"/>
<feature type="region of interest" description="Disordered" evidence="1">
    <location>
        <begin position="153"/>
        <end position="179"/>
    </location>
</feature>
<keyword evidence="3" id="KW-1185">Reference proteome</keyword>